<dbReference type="Gene3D" id="3.30.460.20">
    <property type="entry name" value="CorA soluble domain-like"/>
    <property type="match status" value="1"/>
</dbReference>
<evidence type="ECO:0000256" key="1">
    <source>
        <dbReference type="ARBA" id="ARBA00004141"/>
    </source>
</evidence>
<evidence type="ECO:0000256" key="3">
    <source>
        <dbReference type="ARBA" id="ARBA00022692"/>
    </source>
</evidence>
<accession>A0A3G2S9E5</accession>
<feature type="region of interest" description="Disordered" evidence="6">
    <location>
        <begin position="120"/>
        <end position="139"/>
    </location>
</feature>
<dbReference type="Proteomes" id="UP000269793">
    <property type="component" value="Chromosome III"/>
</dbReference>
<reference evidence="8 9" key="1">
    <citation type="submission" date="2018-10" db="EMBL/GenBank/DDBJ databases">
        <title>Complete genome sequence of Malassezia restricta CBS 7877.</title>
        <authorList>
            <person name="Morand S.C."/>
            <person name="Bertignac M."/>
            <person name="Iltis A."/>
            <person name="Kolder I."/>
            <person name="Pirovano W."/>
            <person name="Jourdain R."/>
            <person name="Clavaud C."/>
        </authorList>
    </citation>
    <scope>NUCLEOTIDE SEQUENCE [LARGE SCALE GENOMIC DNA]</scope>
    <source>
        <strain evidence="8 9">CBS 7877</strain>
    </source>
</reference>
<sequence>MSLPTHRYQDVPPETAPSPPKREERTNEDAQREHDLDAARLLSHSNTDPLWMNDGEAPMAAPLAAPLAGMKDIPSVAKRFYQQNAASSTSLDSQSHFIDHRNQSHSLSVNPNSPLAIRAAQGAESVHAQPDEQSKVHQRAAPALGNHPLVPLTAHADNVPPAWEPPVDNQELAQSTHTSDSRPLEDDVCFPAPNQVEQADDTGRRGPMGRETKKPGYPFTFDLSVLDAFANEEQEQHNGPGSWPHTSLSFGSPTSQEKRGSMGYTPFAGTGLTGGDATLYSRRPRRGQSAGLERVGGGGKYQKKLAMFEGGHSVGRSPDAPLQSITSPSDKTDETAQPLLQGATQPAYNGATSSQWRVPPIARPQPMHRGPRSTVPIPGAVHDKPYRFSFYSNAMSSAIHARYLYELPGPGQTFEDLIRGVPAENDKLAEPKQPASNLPPGIPFIRGSNDDDPEINTWWLDVLCPTDQEMKILARTFGIHPLTTEDILMEETREKIELFRNYYLVCFRSFDQDPYSPTYLEPLNMYIVVFREGTLSFHFRHTPHPHNVRRRIKQLKDYINVTADWISYALIDDITDAFAPLIQSIEFEVDSIDELVLILKEAEQSDMLRRIGTCRKKVMGLLRLMGNKADVIKGLAKRSNEYWSVAPKSDIGMYLSDIQDHLITMTQNLNHYEMILSRSHSNYLAQISIEMTDANNQINDVLSKLTALGTIIVPMNVITGLWGMNVQVPGQDIDNLNWFGGICTAMVIIAVTGYITTVRYLSNR</sequence>
<dbReference type="InterPro" id="IPR044089">
    <property type="entry name" value="Alr1-like"/>
</dbReference>
<dbReference type="PANTHER" id="PTHR21535">
    <property type="entry name" value="MAGNESIUM AND COBALT TRANSPORT PROTEIN/MITOCHONDRIAL IMPORT INNER MEMBRANE TRANSLOCASE SUBUNIT TIM8"/>
    <property type="match status" value="1"/>
</dbReference>
<organism evidence="8 9">
    <name type="scientific">Malassezia restricta (strain ATCC 96810 / NBRC 103918 / CBS 7877)</name>
    <name type="common">Seborrheic dermatitis infection agent</name>
    <dbReference type="NCBI Taxonomy" id="425264"/>
    <lineage>
        <taxon>Eukaryota</taxon>
        <taxon>Fungi</taxon>
        <taxon>Dikarya</taxon>
        <taxon>Basidiomycota</taxon>
        <taxon>Ustilaginomycotina</taxon>
        <taxon>Malasseziomycetes</taxon>
        <taxon>Malasseziales</taxon>
        <taxon>Malasseziaceae</taxon>
        <taxon>Malassezia</taxon>
    </lineage>
</organism>
<feature type="transmembrane region" description="Helical" evidence="7">
    <location>
        <begin position="705"/>
        <end position="724"/>
    </location>
</feature>
<keyword evidence="3 7" id="KW-0812">Transmembrane</keyword>
<feature type="region of interest" description="Disordered" evidence="6">
    <location>
        <begin position="311"/>
        <end position="374"/>
    </location>
</feature>
<dbReference type="GO" id="GO:0010961">
    <property type="term" value="P:intracellular magnesium ion homeostasis"/>
    <property type="evidence" value="ECO:0007669"/>
    <property type="project" value="TreeGrafter"/>
</dbReference>
<feature type="transmembrane region" description="Helical" evidence="7">
    <location>
        <begin position="736"/>
        <end position="755"/>
    </location>
</feature>
<comment type="similarity">
    <text evidence="2">Belongs to the CorA metal ion transporter (MIT) (TC 1.A.35) family.</text>
</comment>
<keyword evidence="9" id="KW-1185">Reference proteome</keyword>
<dbReference type="InterPro" id="IPR045863">
    <property type="entry name" value="CorA_TM1_TM2"/>
</dbReference>
<evidence type="ECO:0000256" key="4">
    <source>
        <dbReference type="ARBA" id="ARBA00022989"/>
    </source>
</evidence>
<feature type="compositionally biased region" description="Basic and acidic residues" evidence="6">
    <location>
        <begin position="201"/>
        <end position="214"/>
    </location>
</feature>
<dbReference type="SUPFAM" id="SSF143865">
    <property type="entry name" value="CorA soluble domain-like"/>
    <property type="match status" value="1"/>
</dbReference>
<feature type="compositionally biased region" description="Polar residues" evidence="6">
    <location>
        <begin position="342"/>
        <end position="356"/>
    </location>
</feature>
<dbReference type="GO" id="GO:0015095">
    <property type="term" value="F:magnesium ion transmembrane transporter activity"/>
    <property type="evidence" value="ECO:0007669"/>
    <property type="project" value="InterPro"/>
</dbReference>
<gene>
    <name evidence="8" type="ORF">DNF11_1727</name>
</gene>
<comment type="subcellular location">
    <subcellularLocation>
        <location evidence="1">Membrane</location>
        <topology evidence="1">Multi-pass membrane protein</topology>
    </subcellularLocation>
</comment>
<evidence type="ECO:0000256" key="7">
    <source>
        <dbReference type="SAM" id="Phobius"/>
    </source>
</evidence>
<evidence type="ECO:0000256" key="6">
    <source>
        <dbReference type="SAM" id="MobiDB-lite"/>
    </source>
</evidence>
<keyword evidence="4 7" id="KW-1133">Transmembrane helix</keyword>
<keyword evidence="5 7" id="KW-0472">Membrane</keyword>
<proteinExistence type="inferred from homology"/>
<evidence type="ECO:0000313" key="9">
    <source>
        <dbReference type="Proteomes" id="UP000269793"/>
    </source>
</evidence>
<name>A0A3G2S9E5_MALR7</name>
<dbReference type="SUPFAM" id="SSF144083">
    <property type="entry name" value="Magnesium transport protein CorA, transmembrane region"/>
    <property type="match status" value="1"/>
</dbReference>
<dbReference type="Pfam" id="PF01544">
    <property type="entry name" value="CorA"/>
    <property type="match status" value="1"/>
</dbReference>
<dbReference type="VEuPathDB" id="FungiDB:DNF11_1727"/>
<dbReference type="STRING" id="425264.A0A3G2S9E5"/>
<feature type="compositionally biased region" description="Basic and acidic residues" evidence="6">
    <location>
        <begin position="20"/>
        <end position="38"/>
    </location>
</feature>
<dbReference type="GO" id="GO:0016020">
    <property type="term" value="C:membrane"/>
    <property type="evidence" value="ECO:0007669"/>
    <property type="project" value="UniProtKB-SubCell"/>
</dbReference>
<dbReference type="AlphaFoldDB" id="A0A3G2S9E5"/>
<dbReference type="InterPro" id="IPR002523">
    <property type="entry name" value="MgTranspt_CorA/ZnTranspt_ZntB"/>
</dbReference>
<feature type="compositionally biased region" description="Polar residues" evidence="6">
    <location>
        <begin position="244"/>
        <end position="255"/>
    </location>
</feature>
<feature type="region of interest" description="Disordered" evidence="6">
    <location>
        <begin position="233"/>
        <end position="298"/>
    </location>
</feature>
<protein>
    <recommendedName>
        <fullName evidence="10">Metal ion transporter C17A12.14</fullName>
    </recommendedName>
</protein>
<evidence type="ECO:0008006" key="10">
    <source>
        <dbReference type="Google" id="ProtNLM"/>
    </source>
</evidence>
<dbReference type="FunFam" id="1.20.58.340:FF:000008">
    <property type="entry name" value="CorA family metal ion transporter"/>
    <property type="match status" value="1"/>
</dbReference>
<dbReference type="PANTHER" id="PTHR21535:SF51">
    <property type="entry name" value="MANGANESE RESISTANCE PROTEIN MNR2"/>
    <property type="match status" value="1"/>
</dbReference>
<evidence type="ECO:0000256" key="2">
    <source>
        <dbReference type="ARBA" id="ARBA00009765"/>
    </source>
</evidence>
<dbReference type="FunFam" id="1.20.58.340:FF:000006">
    <property type="entry name" value="CorA family metal ion transporter"/>
    <property type="match status" value="1"/>
</dbReference>
<dbReference type="Gene3D" id="1.20.58.340">
    <property type="entry name" value="Magnesium transport protein CorA, transmembrane region"/>
    <property type="match status" value="2"/>
</dbReference>
<feature type="region of interest" description="Disordered" evidence="6">
    <location>
        <begin position="147"/>
        <end position="218"/>
    </location>
</feature>
<evidence type="ECO:0000313" key="8">
    <source>
        <dbReference type="EMBL" id="AYO42677.1"/>
    </source>
</evidence>
<evidence type="ECO:0000256" key="5">
    <source>
        <dbReference type="ARBA" id="ARBA00023136"/>
    </source>
</evidence>
<dbReference type="CDD" id="cd12829">
    <property type="entry name" value="Alr1p-like"/>
    <property type="match status" value="1"/>
</dbReference>
<dbReference type="EMBL" id="CP033150">
    <property type="protein sequence ID" value="AYO42677.1"/>
    <property type="molecule type" value="Genomic_DNA"/>
</dbReference>
<dbReference type="OrthoDB" id="29879at2759"/>
<dbReference type="InterPro" id="IPR045861">
    <property type="entry name" value="CorA_cytoplasmic_dom"/>
</dbReference>
<feature type="region of interest" description="Disordered" evidence="6">
    <location>
        <begin position="1"/>
        <end position="45"/>
    </location>
</feature>